<feature type="coiled-coil region" evidence="4">
    <location>
        <begin position="158"/>
        <end position="185"/>
    </location>
</feature>
<organism evidence="8 9">
    <name type="scientific">Pelagicoccus albus</name>
    <dbReference type="NCBI Taxonomy" id="415222"/>
    <lineage>
        <taxon>Bacteria</taxon>
        <taxon>Pseudomonadati</taxon>
        <taxon>Verrucomicrobiota</taxon>
        <taxon>Opitutia</taxon>
        <taxon>Puniceicoccales</taxon>
        <taxon>Pelagicoccaceae</taxon>
        <taxon>Pelagicoccus</taxon>
    </lineage>
</organism>
<evidence type="ECO:0000256" key="1">
    <source>
        <dbReference type="ARBA" id="ARBA00022500"/>
    </source>
</evidence>
<accession>A0A7X1B9K3</accession>
<keyword evidence="1" id="KW-0145">Chemotaxis</keyword>
<feature type="compositionally biased region" description="Low complexity" evidence="5">
    <location>
        <begin position="441"/>
        <end position="457"/>
    </location>
</feature>
<dbReference type="GO" id="GO:0004888">
    <property type="term" value="F:transmembrane signaling receptor activity"/>
    <property type="evidence" value="ECO:0007669"/>
    <property type="project" value="InterPro"/>
</dbReference>
<reference evidence="8 9" key="1">
    <citation type="submission" date="2020-07" db="EMBL/GenBank/DDBJ databases">
        <authorList>
            <person name="Feng X."/>
        </authorList>
    </citation>
    <scope>NUCLEOTIDE SEQUENCE [LARGE SCALE GENOMIC DNA]</scope>
    <source>
        <strain evidence="8 9">JCM23202</strain>
    </source>
</reference>
<dbReference type="InterPro" id="IPR051310">
    <property type="entry name" value="MCP_chemotaxis"/>
</dbReference>
<evidence type="ECO:0000259" key="7">
    <source>
        <dbReference type="PROSITE" id="PS50111"/>
    </source>
</evidence>
<keyword evidence="6" id="KW-1133">Transmembrane helix</keyword>
<dbReference type="EMBL" id="JACHVC010000013">
    <property type="protein sequence ID" value="MBC2608189.1"/>
    <property type="molecule type" value="Genomic_DNA"/>
</dbReference>
<keyword evidence="4" id="KW-0175">Coiled coil</keyword>
<feature type="domain" description="Methyl-accepting transducer" evidence="7">
    <location>
        <begin position="230"/>
        <end position="459"/>
    </location>
</feature>
<protein>
    <recommendedName>
        <fullName evidence="7">Methyl-accepting transducer domain-containing protein</fullName>
    </recommendedName>
</protein>
<dbReference type="PROSITE" id="PS51257">
    <property type="entry name" value="PROKAR_LIPOPROTEIN"/>
    <property type="match status" value="1"/>
</dbReference>
<comment type="caution">
    <text evidence="8">The sequence shown here is derived from an EMBL/GenBank/DDBJ whole genome shotgun (WGS) entry which is preliminary data.</text>
</comment>
<dbReference type="PANTHER" id="PTHR43531">
    <property type="entry name" value="PROTEIN ICFG"/>
    <property type="match status" value="1"/>
</dbReference>
<gene>
    <name evidence="8" type="ORF">H5P27_19190</name>
</gene>
<evidence type="ECO:0000256" key="2">
    <source>
        <dbReference type="ARBA" id="ARBA00029447"/>
    </source>
</evidence>
<name>A0A7X1B9K3_9BACT</name>
<dbReference type="GO" id="GO:0007165">
    <property type="term" value="P:signal transduction"/>
    <property type="evidence" value="ECO:0007669"/>
    <property type="project" value="UniProtKB-KW"/>
</dbReference>
<feature type="transmembrane region" description="Helical" evidence="6">
    <location>
        <begin position="189"/>
        <end position="210"/>
    </location>
</feature>
<evidence type="ECO:0000313" key="9">
    <source>
        <dbReference type="Proteomes" id="UP000526501"/>
    </source>
</evidence>
<comment type="similarity">
    <text evidence="2">Belongs to the methyl-accepting chemotaxis (MCP) protein family.</text>
</comment>
<dbReference type="InterPro" id="IPR004089">
    <property type="entry name" value="MCPsignal_dom"/>
</dbReference>
<evidence type="ECO:0000256" key="3">
    <source>
        <dbReference type="PROSITE-ProRule" id="PRU00284"/>
    </source>
</evidence>
<dbReference type="PROSITE" id="PS50111">
    <property type="entry name" value="CHEMOTAXIS_TRANSDUC_2"/>
    <property type="match status" value="1"/>
</dbReference>
<evidence type="ECO:0000256" key="4">
    <source>
        <dbReference type="SAM" id="Coils"/>
    </source>
</evidence>
<dbReference type="SMART" id="SM00283">
    <property type="entry name" value="MA"/>
    <property type="match status" value="1"/>
</dbReference>
<keyword evidence="9" id="KW-1185">Reference proteome</keyword>
<dbReference type="Gene3D" id="1.10.287.950">
    <property type="entry name" value="Methyl-accepting chemotaxis protein"/>
    <property type="match status" value="1"/>
</dbReference>
<dbReference type="AlphaFoldDB" id="A0A7X1B9K3"/>
<dbReference type="SUPFAM" id="SSF58104">
    <property type="entry name" value="Methyl-accepting chemotaxis protein (MCP) signaling domain"/>
    <property type="match status" value="1"/>
</dbReference>
<evidence type="ECO:0000256" key="5">
    <source>
        <dbReference type="SAM" id="MobiDB-lite"/>
    </source>
</evidence>
<sequence>MKLTFSKKTTLAFATLSACCLITGAMGLRTTHMVLEDMHTFSDDVLSATDSLLQLDRDLHQALIAQLMLENADEADYPKYIKSAEENISQVEERWGNFKNQASSYSTKEVKSFERDFERGFAQWKSETSQAISLLTSNQPGSVVEGIKLVKGPALATFDKSRDQIDKLTEVLEQQTDKIKASADQAAQIGIILVSATGIISIALGIFLTWRFGYDVSNKLKNIALNLSDTADRTAETTTQISNSSRLVATGASEQAAALEETSASLEESAATIEGSVDAVRKIKKVSEETNKAAQQGSEEMDTMIEAMKLIADSSTKISITLKTIDEIAFQTNILALNAAVEAARAGEAGAGFAVVADEVRALAQRCATAARDTSDRIEESTQRSEAGLKTSERVAEMLTKICSKAYEMDDLMTNMTTSAQEQSAGIAQLNTALSQMDQVTQNNAASAEETASATSQLEGETQKLNTMVIELADLLGLANLEAHLEESNKALESHSWDLSRETSPRKELVDSMSDWN</sequence>
<evidence type="ECO:0000313" key="8">
    <source>
        <dbReference type="EMBL" id="MBC2608189.1"/>
    </source>
</evidence>
<proteinExistence type="inferred from homology"/>
<dbReference type="PANTHER" id="PTHR43531:SF11">
    <property type="entry name" value="METHYL-ACCEPTING CHEMOTAXIS PROTEIN 3"/>
    <property type="match status" value="1"/>
</dbReference>
<keyword evidence="3" id="KW-0807">Transducer</keyword>
<dbReference type="RefSeq" id="WP_185662040.1">
    <property type="nucleotide sequence ID" value="NZ_CAWPOO010000013.1"/>
</dbReference>
<dbReference type="GO" id="GO:0005886">
    <property type="term" value="C:plasma membrane"/>
    <property type="evidence" value="ECO:0007669"/>
    <property type="project" value="TreeGrafter"/>
</dbReference>
<feature type="region of interest" description="Disordered" evidence="5">
    <location>
        <begin position="491"/>
        <end position="517"/>
    </location>
</feature>
<keyword evidence="6" id="KW-0472">Membrane</keyword>
<dbReference type="InterPro" id="IPR004090">
    <property type="entry name" value="Chemotax_Me-accpt_rcpt"/>
</dbReference>
<keyword evidence="6" id="KW-0812">Transmembrane</keyword>
<evidence type="ECO:0000256" key="6">
    <source>
        <dbReference type="SAM" id="Phobius"/>
    </source>
</evidence>
<dbReference type="GO" id="GO:0006935">
    <property type="term" value="P:chemotaxis"/>
    <property type="evidence" value="ECO:0007669"/>
    <property type="project" value="UniProtKB-KW"/>
</dbReference>
<dbReference type="Proteomes" id="UP000526501">
    <property type="component" value="Unassembled WGS sequence"/>
</dbReference>
<feature type="region of interest" description="Disordered" evidence="5">
    <location>
        <begin position="441"/>
        <end position="460"/>
    </location>
</feature>
<dbReference type="PRINTS" id="PR00260">
    <property type="entry name" value="CHEMTRNSDUCR"/>
</dbReference>
<feature type="compositionally biased region" description="Basic and acidic residues" evidence="5">
    <location>
        <begin position="491"/>
        <end position="510"/>
    </location>
</feature>
<dbReference type="Pfam" id="PF00015">
    <property type="entry name" value="MCPsignal"/>
    <property type="match status" value="1"/>
</dbReference>